<evidence type="ECO:0000313" key="3">
    <source>
        <dbReference type="Proteomes" id="UP000722791"/>
    </source>
</evidence>
<organism evidence="2 3">
    <name type="scientific">Volvox reticuliferus</name>
    <dbReference type="NCBI Taxonomy" id="1737510"/>
    <lineage>
        <taxon>Eukaryota</taxon>
        <taxon>Viridiplantae</taxon>
        <taxon>Chlorophyta</taxon>
        <taxon>core chlorophytes</taxon>
        <taxon>Chlorophyceae</taxon>
        <taxon>CS clade</taxon>
        <taxon>Chlamydomonadales</taxon>
        <taxon>Volvocaceae</taxon>
        <taxon>Volvox</taxon>
    </lineage>
</organism>
<dbReference type="SUPFAM" id="SSF53807">
    <property type="entry name" value="Helical backbone' metal receptor"/>
    <property type="match status" value="1"/>
</dbReference>
<dbReference type="AlphaFoldDB" id="A0A8J4GL85"/>
<dbReference type="PROSITE" id="PS50983">
    <property type="entry name" value="FE_B12_PBP"/>
    <property type="match status" value="1"/>
</dbReference>
<dbReference type="EMBL" id="BNCQ01000031">
    <property type="protein sequence ID" value="GIM09502.1"/>
    <property type="molecule type" value="Genomic_DNA"/>
</dbReference>
<dbReference type="PANTHER" id="PTHR42860">
    <property type="entry name" value="VITAMIN B12-BINDING PROTEIN"/>
    <property type="match status" value="1"/>
</dbReference>
<feature type="domain" description="Fe/B12 periplasmic-binding" evidence="1">
    <location>
        <begin position="25"/>
        <end position="328"/>
    </location>
</feature>
<protein>
    <recommendedName>
        <fullName evidence="1">Fe/B12 periplasmic-binding domain-containing protein</fullName>
    </recommendedName>
</protein>
<accession>A0A8J4GL85</accession>
<reference evidence="2" key="1">
    <citation type="journal article" date="2021" name="Proc. Natl. Acad. Sci. U.S.A.">
        <title>Three genomes in the algal genus Volvox reveal the fate of a haploid sex-determining region after a transition to homothallism.</title>
        <authorList>
            <person name="Yamamoto K."/>
            <person name="Hamaji T."/>
            <person name="Kawai-Toyooka H."/>
            <person name="Matsuzaki R."/>
            <person name="Takahashi F."/>
            <person name="Nishimura Y."/>
            <person name="Kawachi M."/>
            <person name="Noguchi H."/>
            <person name="Minakuchi Y."/>
            <person name="Umen J.G."/>
            <person name="Toyoda A."/>
            <person name="Nozaki H."/>
        </authorList>
    </citation>
    <scope>NUCLEOTIDE SEQUENCE</scope>
    <source>
        <strain evidence="2">NIES-3785</strain>
    </source>
</reference>
<evidence type="ECO:0000313" key="2">
    <source>
        <dbReference type="EMBL" id="GIM09502.1"/>
    </source>
</evidence>
<gene>
    <name evidence="2" type="ORF">Vretimale_13375</name>
</gene>
<evidence type="ECO:0000259" key="1">
    <source>
        <dbReference type="PROSITE" id="PS50983"/>
    </source>
</evidence>
<proteinExistence type="predicted"/>
<dbReference type="Pfam" id="PF01497">
    <property type="entry name" value="Peripla_BP_2"/>
    <property type="match status" value="1"/>
</dbReference>
<dbReference type="InterPro" id="IPR002491">
    <property type="entry name" value="ABC_transptr_periplasmic_BD"/>
</dbReference>
<dbReference type="InterPro" id="IPR051030">
    <property type="entry name" value="Vitamin_B12-ABC_binding"/>
</dbReference>
<dbReference type="Gene3D" id="3.40.50.1980">
    <property type="entry name" value="Nitrogenase molybdenum iron protein domain"/>
    <property type="match status" value="2"/>
</dbReference>
<sequence>MKVKSSAPGKILGASTQVAQSPPLRVLSLLPGATDTVRALGAANLLVGRTHECDWPELQALPIVTSDKLGEMPPAELDAAMAACGGALPTLGWCGGGIALLDQGLSPYRTDVEKLVALRPDVILTQMQGLGLDLTPDHYWSPLEQLLGYRPTVVQLAATEMEGVWRDMRSISEALKLDREGRDKICALQRRLQAAADSARGRPRPRVVVVQWPDPLFAAGGWVPQLVELAGARDVLGRVEAATTFSAQQLADTRPEVLVFALCGFSLSESQRLAAQALEQLAAECRAAAEALQTARVIVTDGLRVFSRPGPWLVHSLEVLVEALHGEAQEYGHEGRLWALLPHGPAQNYAKVARGSSV</sequence>
<dbReference type="Proteomes" id="UP000722791">
    <property type="component" value="Unassembled WGS sequence"/>
</dbReference>
<comment type="caution">
    <text evidence="2">The sequence shown here is derived from an EMBL/GenBank/DDBJ whole genome shotgun (WGS) entry which is preliminary data.</text>
</comment>
<dbReference type="PANTHER" id="PTHR42860:SF3">
    <property type="entry name" value="FE_B12 PERIPLASMIC-BINDING DOMAIN-CONTAINING PROTEIN"/>
    <property type="match status" value="1"/>
</dbReference>
<name>A0A8J4GL85_9CHLO</name>